<gene>
    <name evidence="10" type="ORF">SAMN06297387_12066</name>
</gene>
<name>A0A286E296_9ACTN</name>
<keyword evidence="8" id="KW-0769">Symport</keyword>
<feature type="transmembrane region" description="Helical" evidence="8">
    <location>
        <begin position="217"/>
        <end position="240"/>
    </location>
</feature>
<dbReference type="GO" id="GO:0005283">
    <property type="term" value="F:amino acid:sodium symporter activity"/>
    <property type="evidence" value="ECO:0007669"/>
    <property type="project" value="InterPro"/>
</dbReference>
<feature type="transmembrane region" description="Helical" evidence="8">
    <location>
        <begin position="398"/>
        <end position="420"/>
    </location>
</feature>
<comment type="subcellular location">
    <subcellularLocation>
        <location evidence="1 8">Cell membrane</location>
        <topology evidence="1 8">Multi-pass membrane protein</topology>
    </subcellularLocation>
</comment>
<feature type="transmembrane region" description="Helical" evidence="8">
    <location>
        <begin position="465"/>
        <end position="488"/>
    </location>
</feature>
<evidence type="ECO:0000256" key="9">
    <source>
        <dbReference type="SAM" id="MobiDB-lite"/>
    </source>
</evidence>
<dbReference type="EMBL" id="OCNE01000020">
    <property type="protein sequence ID" value="SOD65038.1"/>
    <property type="molecule type" value="Genomic_DNA"/>
</dbReference>
<keyword evidence="11" id="KW-1185">Reference proteome</keyword>
<dbReference type="OrthoDB" id="9806926at2"/>
<accession>A0A286E296</accession>
<dbReference type="RefSeq" id="WP_097233293.1">
    <property type="nucleotide sequence ID" value="NZ_OCNE01000020.1"/>
</dbReference>
<feature type="transmembrane region" description="Helical" evidence="8">
    <location>
        <begin position="441"/>
        <end position="459"/>
    </location>
</feature>
<proteinExistence type="inferred from homology"/>
<evidence type="ECO:0000256" key="3">
    <source>
        <dbReference type="ARBA" id="ARBA00022448"/>
    </source>
</evidence>
<feature type="transmembrane region" description="Helical" evidence="8">
    <location>
        <begin position="252"/>
        <end position="269"/>
    </location>
</feature>
<evidence type="ECO:0000256" key="8">
    <source>
        <dbReference type="RuleBase" id="RU363064"/>
    </source>
</evidence>
<evidence type="ECO:0000256" key="2">
    <source>
        <dbReference type="ARBA" id="ARBA00009261"/>
    </source>
</evidence>
<keyword evidence="7 8" id="KW-0472">Membrane</keyword>
<dbReference type="PANTHER" id="PTHR30330">
    <property type="entry name" value="AGSS FAMILY TRANSPORTER, SODIUM-ALANINE"/>
    <property type="match status" value="1"/>
</dbReference>
<dbReference type="Proteomes" id="UP000219072">
    <property type="component" value="Unassembled WGS sequence"/>
</dbReference>
<dbReference type="Pfam" id="PF01235">
    <property type="entry name" value="Na_Ala_symp"/>
    <property type="match status" value="1"/>
</dbReference>
<comment type="caution">
    <text evidence="8">Lacks conserved residue(s) required for the propagation of feature annotation.</text>
</comment>
<evidence type="ECO:0000256" key="6">
    <source>
        <dbReference type="ARBA" id="ARBA00022989"/>
    </source>
</evidence>
<dbReference type="NCBIfam" id="TIGR00835">
    <property type="entry name" value="agcS"/>
    <property type="match status" value="1"/>
</dbReference>
<evidence type="ECO:0000256" key="5">
    <source>
        <dbReference type="ARBA" id="ARBA00022692"/>
    </source>
</evidence>
<keyword evidence="6 8" id="KW-1133">Transmembrane helix</keyword>
<evidence type="ECO:0000313" key="11">
    <source>
        <dbReference type="Proteomes" id="UP000219072"/>
    </source>
</evidence>
<sequence>MAGQNSWTDEIDQTVNNLFEPVSRVLTEVVFYEVGLFGSDFPLIVGWLAVAGLVFTVLFGFVQIRHLPLALRLVRGRYEQPDAPGEVTHFQALTSAVSGTVGLGNIAGVAIAVSIGGPGATLWMMLCGFLGMASKFVECTLGVRYREIDARGRVSGGPMHYLRKGLAERGLPRLGGALSLLAAVTLLFFAFFGGNLFQVNQSLEQLVAVTEDHTSFFAGSSGALLFGVVVALLAGLVLLGGIRAIGRVTSRLVPAMSLLYCAACLVVIGRNAGAVPDAVVTICREAVGPEGVAGGVVGALIVGFQRAAFSNEAGVGSAPIAHSAVKTKRPATEGLVALIEPFLDTVVICTMTALTIVVAGGPLYEEARERAADGGTVEGNAVGISITSDAFETALPGFPYVLTLAVFLFAFATIITWGYYGLKAWTHLFGQGRLADGSYKVLFCLLTVGGALLSLGTLVDLADAFLFLAAVCNIIGLYLLAPVVRAELRKVLRYVRRRDAGDSDEAIEADERAAEQAESAEDITLAK</sequence>
<keyword evidence="5 8" id="KW-0812">Transmembrane</keyword>
<keyword evidence="4 8" id="KW-1003">Cell membrane</keyword>
<organism evidence="10 11">
    <name type="scientific">Streptomyces zhaozhouensis</name>
    <dbReference type="NCBI Taxonomy" id="1300267"/>
    <lineage>
        <taxon>Bacteria</taxon>
        <taxon>Bacillati</taxon>
        <taxon>Actinomycetota</taxon>
        <taxon>Actinomycetes</taxon>
        <taxon>Kitasatosporales</taxon>
        <taxon>Streptomycetaceae</taxon>
        <taxon>Streptomyces</taxon>
    </lineage>
</organism>
<protein>
    <submittedName>
        <fullName evidence="10">Alanine or glycine:cation symporter, AGCS family</fullName>
    </submittedName>
</protein>
<feature type="transmembrane region" description="Helical" evidence="8">
    <location>
        <begin position="41"/>
        <end position="62"/>
    </location>
</feature>
<feature type="region of interest" description="Disordered" evidence="9">
    <location>
        <begin position="501"/>
        <end position="527"/>
    </location>
</feature>
<keyword evidence="3 8" id="KW-0813">Transport</keyword>
<dbReference type="InterPro" id="IPR001463">
    <property type="entry name" value="Na/Ala_symport"/>
</dbReference>
<comment type="similarity">
    <text evidence="2 8">Belongs to the alanine or glycine:cation symporter (AGCS) (TC 2.A.25) family.</text>
</comment>
<dbReference type="GO" id="GO:0005886">
    <property type="term" value="C:plasma membrane"/>
    <property type="evidence" value="ECO:0007669"/>
    <property type="project" value="UniProtKB-SubCell"/>
</dbReference>
<evidence type="ECO:0000256" key="1">
    <source>
        <dbReference type="ARBA" id="ARBA00004651"/>
    </source>
</evidence>
<dbReference type="AlphaFoldDB" id="A0A286E296"/>
<dbReference type="Gene3D" id="1.20.1740.10">
    <property type="entry name" value="Amino acid/polyamine transporter I"/>
    <property type="match status" value="1"/>
</dbReference>
<feature type="transmembrane region" description="Helical" evidence="8">
    <location>
        <begin position="174"/>
        <end position="197"/>
    </location>
</feature>
<evidence type="ECO:0000256" key="7">
    <source>
        <dbReference type="ARBA" id="ARBA00023136"/>
    </source>
</evidence>
<evidence type="ECO:0000313" key="10">
    <source>
        <dbReference type="EMBL" id="SOD65038.1"/>
    </source>
</evidence>
<evidence type="ECO:0000256" key="4">
    <source>
        <dbReference type="ARBA" id="ARBA00022475"/>
    </source>
</evidence>
<reference evidence="10 11" key="1">
    <citation type="submission" date="2017-09" db="EMBL/GenBank/DDBJ databases">
        <authorList>
            <person name="Ehlers B."/>
            <person name="Leendertz F.H."/>
        </authorList>
    </citation>
    <scope>NUCLEOTIDE SEQUENCE [LARGE SCALE GENOMIC DNA]</scope>
    <source>
        <strain evidence="10 11">CGMCC 4.7095</strain>
    </source>
</reference>
<dbReference type="PANTHER" id="PTHR30330:SF3">
    <property type="entry name" value="TRANSCRIPTIONAL REGULATOR, LRP FAMILY"/>
    <property type="match status" value="1"/>
</dbReference>
<dbReference type="PRINTS" id="PR00175">
    <property type="entry name" value="NAALASMPORT"/>
</dbReference>